<evidence type="ECO:0000256" key="1">
    <source>
        <dbReference type="SAM" id="MobiDB-lite"/>
    </source>
</evidence>
<accession>A0ABT2BAU1</accession>
<dbReference type="Proteomes" id="UP001205612">
    <property type="component" value="Unassembled WGS sequence"/>
</dbReference>
<name>A0ABT2BAU1_9ACTN</name>
<sequence length="378" mass="41733">MGLFTRRKALPPTRHGYQPPPGGVGRRWICPWDECGRGGPDHPADRWPRTCPGCGTAVVTFSLAEPWQHAAKRVELDARLGGSPDWGDPDRARAEDLLWAADEALRNGHADRVPAIATRLADLLDAGRATGRAEGYDQLFHLVRLLGAAGEWGTAAGVLRRWRRSVRHDDLEDNDQRTEARMLAASLIFYLEEAPATVPVDRQGVWELLQEFIPVMESVVTADIDRSWKRLRHTMAGRRDPDEAAARALERLAALDAARPPRGLPAETPLRMEILGRHTAKGSDSTLDASPIWTVCLQPYLSVSPEELAAVVLPVGGWPVYGASRCLRELGTHDEDGPAYGAIWDAGLEFYHGTGVSSAHLSFDDQQRWIRRHGPGSW</sequence>
<evidence type="ECO:0000313" key="2">
    <source>
        <dbReference type="EMBL" id="MCS0605637.1"/>
    </source>
</evidence>
<reference evidence="2 3" key="1">
    <citation type="submission" date="2022-08" db="EMBL/GenBank/DDBJ databases">
        <authorList>
            <person name="Somphong A."/>
            <person name="Phongsopitanun W."/>
        </authorList>
    </citation>
    <scope>NUCLEOTIDE SEQUENCE [LARGE SCALE GENOMIC DNA]</scope>
    <source>
        <strain evidence="2 3">LP11</strain>
    </source>
</reference>
<organism evidence="2 3">
    <name type="scientific">Streptomyces pyxinicus</name>
    <dbReference type="NCBI Taxonomy" id="2970331"/>
    <lineage>
        <taxon>Bacteria</taxon>
        <taxon>Bacillati</taxon>
        <taxon>Actinomycetota</taxon>
        <taxon>Actinomycetes</taxon>
        <taxon>Kitasatosporales</taxon>
        <taxon>Streptomycetaceae</taxon>
        <taxon>Streptomyces</taxon>
    </lineage>
</organism>
<gene>
    <name evidence="2" type="ORF">NX794_31205</name>
</gene>
<protein>
    <submittedName>
        <fullName evidence="2">Uncharacterized protein</fullName>
    </submittedName>
</protein>
<evidence type="ECO:0000313" key="3">
    <source>
        <dbReference type="Proteomes" id="UP001205612"/>
    </source>
</evidence>
<proteinExistence type="predicted"/>
<dbReference type="RefSeq" id="WP_258782906.1">
    <property type="nucleotide sequence ID" value="NZ_JANUGP010000035.1"/>
</dbReference>
<keyword evidence="3" id="KW-1185">Reference proteome</keyword>
<feature type="region of interest" description="Disordered" evidence="1">
    <location>
        <begin position="1"/>
        <end position="22"/>
    </location>
</feature>
<dbReference type="EMBL" id="JANUGP010000035">
    <property type="protein sequence ID" value="MCS0605637.1"/>
    <property type="molecule type" value="Genomic_DNA"/>
</dbReference>
<comment type="caution">
    <text evidence="2">The sequence shown here is derived from an EMBL/GenBank/DDBJ whole genome shotgun (WGS) entry which is preliminary data.</text>
</comment>